<dbReference type="Gramene" id="KCW47878">
    <property type="protein sequence ID" value="KCW47878"/>
    <property type="gene ID" value="EUGRSUZ_K01624"/>
</dbReference>
<dbReference type="GO" id="GO:0004672">
    <property type="term" value="F:protein kinase activity"/>
    <property type="evidence" value="ECO:0000318"/>
    <property type="project" value="GO_Central"/>
</dbReference>
<dbReference type="InParanoid" id="A0A059A260"/>
<dbReference type="InterPro" id="IPR050154">
    <property type="entry name" value="UbiB_kinase"/>
</dbReference>
<dbReference type="InterPro" id="IPR000719">
    <property type="entry name" value="Prot_kinase_dom"/>
</dbReference>
<gene>
    <name evidence="3" type="ORF">EUGRSUZ_K01624</name>
</gene>
<feature type="domain" description="Protein kinase" evidence="2">
    <location>
        <begin position="95"/>
        <end position="319"/>
    </location>
</feature>
<evidence type="ECO:0000259" key="2">
    <source>
        <dbReference type="PROSITE" id="PS50011"/>
    </source>
</evidence>
<organism evidence="3">
    <name type="scientific">Eucalyptus grandis</name>
    <name type="common">Flooded gum</name>
    <dbReference type="NCBI Taxonomy" id="71139"/>
    <lineage>
        <taxon>Eukaryota</taxon>
        <taxon>Viridiplantae</taxon>
        <taxon>Streptophyta</taxon>
        <taxon>Embryophyta</taxon>
        <taxon>Tracheophyta</taxon>
        <taxon>Spermatophyta</taxon>
        <taxon>Magnoliopsida</taxon>
        <taxon>eudicotyledons</taxon>
        <taxon>Gunneridae</taxon>
        <taxon>Pentapetalae</taxon>
        <taxon>rosids</taxon>
        <taxon>malvids</taxon>
        <taxon>Myrtales</taxon>
        <taxon>Myrtaceae</taxon>
        <taxon>Myrtoideae</taxon>
        <taxon>Eucalypteae</taxon>
        <taxon>Eucalyptus</taxon>
    </lineage>
</organism>
<name>A0A059A260_EUCGR</name>
<dbReference type="InterPro" id="IPR004147">
    <property type="entry name" value="ABC1_dom"/>
</dbReference>
<dbReference type="PANTHER" id="PTHR10566">
    <property type="entry name" value="CHAPERONE-ACTIVITY OF BC1 COMPLEX CABC1 -RELATED"/>
    <property type="match status" value="1"/>
</dbReference>
<dbReference type="STRING" id="71139.A0A059A260"/>
<dbReference type="AlphaFoldDB" id="A0A059A260"/>
<dbReference type="PANTHER" id="PTHR10566:SF120">
    <property type="entry name" value="PROTEIN ACTIVITY OF BC1 COMPLEX KINASE 3, CHLOROPLASTIC"/>
    <property type="match status" value="1"/>
</dbReference>
<dbReference type="PROSITE" id="PS50011">
    <property type="entry name" value="PROTEIN_KINASE_DOM"/>
    <property type="match status" value="1"/>
</dbReference>
<proteinExistence type="inferred from homology"/>
<dbReference type="EMBL" id="KK198763">
    <property type="protein sequence ID" value="KCW47878.1"/>
    <property type="molecule type" value="Genomic_DNA"/>
</dbReference>
<reference evidence="3" key="1">
    <citation type="submission" date="2013-07" db="EMBL/GenBank/DDBJ databases">
        <title>The genome of Eucalyptus grandis.</title>
        <authorList>
            <person name="Schmutz J."/>
            <person name="Hayes R."/>
            <person name="Myburg A."/>
            <person name="Tuskan G."/>
            <person name="Grattapaglia D."/>
            <person name="Rokhsar D.S."/>
        </authorList>
    </citation>
    <scope>NUCLEOTIDE SEQUENCE</scope>
    <source>
        <tissue evidence="3">Leaf extractions</tissue>
    </source>
</reference>
<protein>
    <recommendedName>
        <fullName evidence="2">Protein kinase domain-containing protein</fullName>
    </recommendedName>
</protein>
<dbReference type="CDD" id="cd05121">
    <property type="entry name" value="ABC1_ADCK3-like"/>
    <property type="match status" value="1"/>
</dbReference>
<dbReference type="Pfam" id="PF03109">
    <property type="entry name" value="ABC1"/>
    <property type="match status" value="2"/>
</dbReference>
<dbReference type="GO" id="GO:0005524">
    <property type="term" value="F:ATP binding"/>
    <property type="evidence" value="ECO:0007669"/>
    <property type="project" value="InterPro"/>
</dbReference>
<accession>A0A059A260</accession>
<sequence>MACVTNAIIYSSELLSCRHSSRPIKVVARTLEILVSLGSFTIKLIFTRLGPTFVKIGQGLSTRPDLCPLEYLEELYELQDALPTFPDTKAFACIEKELGLTLDSTFSQVYKVRLRYSNQLVAVKMQRLGIEEAIGLDFYLIRGLRILINKYVDVITSDEGQNARRFKKLYADKADVLVLDIFWDYTSGKVLTMEYVDGLLEYGYFHVDPHPGNLLATLDGKLAFLDFGIMSETPEDARLAIIGHVVHLVNWDYKAMACDYYALDFLAPDVDVAPIVLALWNFFDDALNATVSELNFKTLVDGLGTVLYRYPFNGELCPY</sequence>
<dbReference type="InterPro" id="IPR011009">
    <property type="entry name" value="Kinase-like_dom_sf"/>
</dbReference>
<dbReference type="SUPFAM" id="SSF56112">
    <property type="entry name" value="Protein kinase-like (PK-like)"/>
    <property type="match status" value="1"/>
</dbReference>
<dbReference type="OMA" id="ACITPRR"/>
<evidence type="ECO:0000256" key="1">
    <source>
        <dbReference type="ARBA" id="ARBA00009670"/>
    </source>
</evidence>
<comment type="similarity">
    <text evidence="1">Belongs to the protein kinase superfamily. ADCK protein kinase family.</text>
</comment>
<evidence type="ECO:0000313" key="3">
    <source>
        <dbReference type="EMBL" id="KCW47878.1"/>
    </source>
</evidence>